<name>J9CHU9_9ZZZZ</name>
<feature type="region of interest" description="Disordered" evidence="1">
    <location>
        <begin position="46"/>
        <end position="83"/>
    </location>
</feature>
<gene>
    <name evidence="2" type="ORF">EVA_12270</name>
</gene>
<evidence type="ECO:0000313" key="2">
    <source>
        <dbReference type="EMBL" id="EJW99620.1"/>
    </source>
</evidence>
<evidence type="ECO:0000256" key="1">
    <source>
        <dbReference type="SAM" id="MobiDB-lite"/>
    </source>
</evidence>
<dbReference type="AlphaFoldDB" id="J9CHU9"/>
<reference evidence="2" key="1">
    <citation type="journal article" date="2012" name="PLoS ONE">
        <title>Gene sets for utilization of primary and secondary nutrition supplies in the distal gut of endangered iberian lynx.</title>
        <authorList>
            <person name="Alcaide M."/>
            <person name="Messina E."/>
            <person name="Richter M."/>
            <person name="Bargiela R."/>
            <person name="Peplies J."/>
            <person name="Huws S.A."/>
            <person name="Newbold C.J."/>
            <person name="Golyshin P.N."/>
            <person name="Simon M.A."/>
            <person name="Lopez G."/>
            <person name="Yakimov M.M."/>
            <person name="Ferrer M."/>
        </authorList>
    </citation>
    <scope>NUCLEOTIDE SEQUENCE</scope>
</reference>
<proteinExistence type="predicted"/>
<dbReference type="EMBL" id="AMCI01003724">
    <property type="protein sequence ID" value="EJW99620.1"/>
    <property type="molecule type" value="Genomic_DNA"/>
</dbReference>
<feature type="compositionally biased region" description="Low complexity" evidence="1">
    <location>
        <begin position="46"/>
        <end position="68"/>
    </location>
</feature>
<comment type="caution">
    <text evidence="2">The sequence shown here is derived from an EMBL/GenBank/DDBJ whole genome shotgun (WGS) entry which is preliminary data.</text>
</comment>
<organism evidence="2">
    <name type="scientific">gut metagenome</name>
    <dbReference type="NCBI Taxonomy" id="749906"/>
    <lineage>
        <taxon>unclassified sequences</taxon>
        <taxon>metagenomes</taxon>
        <taxon>organismal metagenomes</taxon>
    </lineage>
</organism>
<protein>
    <submittedName>
        <fullName evidence="2">Uncharacterized protein</fullName>
    </submittedName>
</protein>
<accession>J9CHU9</accession>
<sequence>MDANYKKYERFGLWDFVRDEKAKGTIRHYGFSFHSGPDLLDSLLTHTRTRSSSSSRSTTPTGRTRASSPGRTGRWPAPTACPS</sequence>